<feature type="coiled-coil region" evidence="2">
    <location>
        <begin position="251"/>
        <end position="289"/>
    </location>
</feature>
<dbReference type="Gene3D" id="1.10.3660.10">
    <property type="entry name" value="6-phosphogluconate dehydrogenase C-terminal like domain"/>
    <property type="match status" value="1"/>
</dbReference>
<proteinExistence type="predicted"/>
<dbReference type="GO" id="GO:0006571">
    <property type="term" value="P:tyrosine biosynthetic process"/>
    <property type="evidence" value="ECO:0007669"/>
    <property type="project" value="InterPro"/>
</dbReference>
<sequence length="344" mass="37451">MQQVTIVGLGLIGASIGLGLRRWATDGGQRTSPFRIVGFDIELLHQNEAKRIKAVDRTTWTLAEALEGADLIVVATPPSAVPEVFTTIAEHAPDGAVVTDTCSTKAAVMRWASEFLPARLHFVGGHPMAGKTQSIEGADADLFRGAVWVITPSLTASQQAIETVLGMVQALGAEPRFLDPEEHDSYVAAISHLPFLLSVTLMQVTSSDVAWREMRQLAAGGFRDTTRLALGSPQMYRDICATNAPAILRWLDRAIGELQQLRDLIADGSEQALAELRETFERARDARAEWAVLERRPGEPPQETASELSQLSVGQHLQQLFLGGLVGRRRPEKEQGGRKPTGKH</sequence>
<dbReference type="Pfam" id="PF20463">
    <property type="entry name" value="PDH_C"/>
    <property type="match status" value="1"/>
</dbReference>
<dbReference type="PANTHER" id="PTHR21363:SF0">
    <property type="entry name" value="PREPHENATE DEHYDROGENASE [NADP(+)]"/>
    <property type="match status" value="1"/>
</dbReference>
<gene>
    <name evidence="4" type="ORF">ENP47_08455</name>
</gene>
<evidence type="ECO:0000313" key="4">
    <source>
        <dbReference type="EMBL" id="HEF65612.1"/>
    </source>
</evidence>
<dbReference type="SUPFAM" id="SSF48179">
    <property type="entry name" value="6-phosphogluconate dehydrogenase C-terminal domain-like"/>
    <property type="match status" value="1"/>
</dbReference>
<dbReference type="GO" id="GO:0004665">
    <property type="term" value="F:prephenate dehydrogenase (NADP+) activity"/>
    <property type="evidence" value="ECO:0007669"/>
    <property type="project" value="InterPro"/>
</dbReference>
<dbReference type="InterPro" id="IPR046826">
    <property type="entry name" value="PDH_N"/>
</dbReference>
<accession>A0A7C1JWK4</accession>
<dbReference type="EMBL" id="DSJL01000011">
    <property type="protein sequence ID" value="HEF65612.1"/>
    <property type="molecule type" value="Genomic_DNA"/>
</dbReference>
<protein>
    <submittedName>
        <fullName evidence="4">Prephenate dehydrogenase/arogenate dehydrogenase family protein</fullName>
    </submittedName>
</protein>
<dbReference type="GO" id="GO:0008977">
    <property type="term" value="F:prephenate dehydrogenase (NAD+) activity"/>
    <property type="evidence" value="ECO:0007669"/>
    <property type="project" value="InterPro"/>
</dbReference>
<name>A0A7C1JWK4_THERO</name>
<keyword evidence="2" id="KW-0175">Coiled coil</keyword>
<dbReference type="PANTHER" id="PTHR21363">
    <property type="entry name" value="PREPHENATE DEHYDROGENASE"/>
    <property type="match status" value="1"/>
</dbReference>
<comment type="caution">
    <text evidence="4">The sequence shown here is derived from an EMBL/GenBank/DDBJ whole genome shotgun (WGS) entry which is preliminary data.</text>
</comment>
<dbReference type="GO" id="GO:0070403">
    <property type="term" value="F:NAD+ binding"/>
    <property type="evidence" value="ECO:0007669"/>
    <property type="project" value="InterPro"/>
</dbReference>
<keyword evidence="1" id="KW-0560">Oxidoreductase</keyword>
<feature type="region of interest" description="Disordered" evidence="3">
    <location>
        <begin position="324"/>
        <end position="344"/>
    </location>
</feature>
<evidence type="ECO:0000256" key="3">
    <source>
        <dbReference type="SAM" id="MobiDB-lite"/>
    </source>
</evidence>
<dbReference type="InterPro" id="IPR046825">
    <property type="entry name" value="PDH_C"/>
</dbReference>
<dbReference type="InterPro" id="IPR050812">
    <property type="entry name" value="Preph/Arog_dehydrog"/>
</dbReference>
<dbReference type="FunFam" id="3.40.50.720:FF:000208">
    <property type="entry name" value="Prephenate dehydrogenase"/>
    <property type="match status" value="1"/>
</dbReference>
<dbReference type="PROSITE" id="PS51176">
    <property type="entry name" value="PDH_ADH"/>
    <property type="match status" value="1"/>
</dbReference>
<dbReference type="InterPro" id="IPR008927">
    <property type="entry name" value="6-PGluconate_DH-like_C_sf"/>
</dbReference>
<dbReference type="SUPFAM" id="SSF51735">
    <property type="entry name" value="NAD(P)-binding Rossmann-fold domains"/>
    <property type="match status" value="1"/>
</dbReference>
<reference evidence="4" key="1">
    <citation type="journal article" date="2020" name="mSystems">
        <title>Genome- and Community-Level Interaction Insights into Carbon Utilization and Element Cycling Functions of Hydrothermarchaeota in Hydrothermal Sediment.</title>
        <authorList>
            <person name="Zhou Z."/>
            <person name="Liu Y."/>
            <person name="Xu W."/>
            <person name="Pan J."/>
            <person name="Luo Z.H."/>
            <person name="Li M."/>
        </authorList>
    </citation>
    <scope>NUCLEOTIDE SEQUENCE [LARGE SCALE GENOMIC DNA]</scope>
    <source>
        <strain evidence="4">SpSt-222</strain>
    </source>
</reference>
<dbReference type="InterPro" id="IPR036291">
    <property type="entry name" value="NAD(P)-bd_dom_sf"/>
</dbReference>
<evidence type="ECO:0000256" key="1">
    <source>
        <dbReference type="ARBA" id="ARBA00023002"/>
    </source>
</evidence>
<dbReference type="AlphaFoldDB" id="A0A7C1JWK4"/>
<dbReference type="InterPro" id="IPR003099">
    <property type="entry name" value="Prephen_DH"/>
</dbReference>
<dbReference type="Pfam" id="PF02153">
    <property type="entry name" value="PDH_N"/>
    <property type="match status" value="1"/>
</dbReference>
<evidence type="ECO:0000256" key="2">
    <source>
        <dbReference type="SAM" id="Coils"/>
    </source>
</evidence>
<organism evidence="4">
    <name type="scientific">Thermomicrobium roseum</name>
    <dbReference type="NCBI Taxonomy" id="500"/>
    <lineage>
        <taxon>Bacteria</taxon>
        <taxon>Pseudomonadati</taxon>
        <taxon>Thermomicrobiota</taxon>
        <taxon>Thermomicrobia</taxon>
        <taxon>Thermomicrobiales</taxon>
        <taxon>Thermomicrobiaceae</taxon>
        <taxon>Thermomicrobium</taxon>
    </lineage>
</organism>
<dbReference type="Gene3D" id="3.40.50.720">
    <property type="entry name" value="NAD(P)-binding Rossmann-like Domain"/>
    <property type="match status" value="1"/>
</dbReference>